<feature type="domain" description="RRM" evidence="2">
    <location>
        <begin position="8"/>
        <end position="82"/>
    </location>
</feature>
<keyword evidence="1" id="KW-0694">RNA-binding</keyword>
<feature type="domain" description="RRM" evidence="2">
    <location>
        <begin position="95"/>
        <end position="182"/>
    </location>
</feature>
<dbReference type="EMBL" id="OQ397633">
    <property type="protein sequence ID" value="WMV69965.1"/>
    <property type="molecule type" value="mRNA"/>
</dbReference>
<dbReference type="InterPro" id="IPR012677">
    <property type="entry name" value="Nucleotide-bd_a/b_plait_sf"/>
</dbReference>
<dbReference type="CDD" id="cd12421">
    <property type="entry name" value="RRM1_PTBP1_hnRNPL_like"/>
    <property type="match status" value="1"/>
</dbReference>
<dbReference type="InterPro" id="IPR035979">
    <property type="entry name" value="RBD_domain_sf"/>
</dbReference>
<evidence type="ECO:0000256" key="1">
    <source>
        <dbReference type="PROSITE-ProRule" id="PRU00176"/>
    </source>
</evidence>
<protein>
    <submittedName>
        <fullName evidence="3">Polypyrimidine tract-binding protein 1/2</fullName>
    </submittedName>
</protein>
<dbReference type="PROSITE" id="PS50102">
    <property type="entry name" value="RRM"/>
    <property type="match status" value="2"/>
</dbReference>
<dbReference type="SMART" id="SM00360">
    <property type="entry name" value="RRM"/>
    <property type="match status" value="2"/>
</dbReference>
<sequence>MSDEEPSRVLHLRNVTSEVSHADLQNLASPFGKVQNIVLLRDKNQALIQMDSVAAASAVLNFYTTGYTEVGGRRVYLKYSRHQELTGKAAAQGNGCILLVSMSNPMYDIRTTLQITADLLYQVFAPYGVVTKIVVIQKSTGENRQQALVQFDKHETAEQAKQYLQGQNVYVGTSVYFTLDIQYSNLEDLTVRTSSPTARVFATGGAVSQVQQFPAQAPMQQIPAAAQQQPVQQQQQAQQHLLQQQLLQQQLLQQQMMLQQQGVQQQQPHQQLSQLQQQVIPQLTQQQLLQQQMAQQQQQQQLQQAQAPIQPQQYGMPSQQMYASQMYQQGFQPQN</sequence>
<accession>A0AA51YEB0</accession>
<evidence type="ECO:0000259" key="2">
    <source>
        <dbReference type="PROSITE" id="PS50102"/>
    </source>
</evidence>
<dbReference type="InterPro" id="IPR000504">
    <property type="entry name" value="RRM_dom"/>
</dbReference>
<reference evidence="3" key="1">
    <citation type="journal article" date="2023" name="Acta Biochim. Biophys. Sin.">
        <title>Transcriptomic and genomic identification of spliceosomal genes from Euglena gracilis.</title>
        <authorList>
            <person name="Gao P."/>
            <person name="Zhong Y."/>
            <person name="Sun C."/>
        </authorList>
    </citation>
    <scope>NUCLEOTIDE SEQUENCE</scope>
</reference>
<dbReference type="CDD" id="cd12422">
    <property type="entry name" value="RRM2_PTBP1_hnRNPL_like"/>
    <property type="match status" value="1"/>
</dbReference>
<organism evidence="3">
    <name type="scientific">Euglena gracilis</name>
    <dbReference type="NCBI Taxonomy" id="3039"/>
    <lineage>
        <taxon>Eukaryota</taxon>
        <taxon>Discoba</taxon>
        <taxon>Euglenozoa</taxon>
        <taxon>Euglenida</taxon>
        <taxon>Spirocuta</taxon>
        <taxon>Euglenophyceae</taxon>
        <taxon>Euglenales</taxon>
        <taxon>Euglenaceae</taxon>
        <taxon>Euglena</taxon>
    </lineage>
</organism>
<gene>
    <name evidence="3" type="primary">PTBP-F</name>
</gene>
<dbReference type="PANTHER" id="PTHR15592">
    <property type="entry name" value="MATRIN 3/NUCLEAR PROTEIN 220-RELATED"/>
    <property type="match status" value="1"/>
</dbReference>
<dbReference type="AlphaFoldDB" id="A0AA51YEB0"/>
<dbReference type="Gene3D" id="3.30.70.330">
    <property type="match status" value="2"/>
</dbReference>
<name>A0AA51YEB0_EUGGR</name>
<dbReference type="Pfam" id="PF00076">
    <property type="entry name" value="RRM_1"/>
    <property type="match status" value="2"/>
</dbReference>
<dbReference type="SUPFAM" id="SSF54928">
    <property type="entry name" value="RNA-binding domain, RBD"/>
    <property type="match status" value="2"/>
</dbReference>
<evidence type="ECO:0000313" key="3">
    <source>
        <dbReference type="EMBL" id="WMV69965.1"/>
    </source>
</evidence>
<dbReference type="GO" id="GO:0003723">
    <property type="term" value="F:RNA binding"/>
    <property type="evidence" value="ECO:0007669"/>
    <property type="project" value="UniProtKB-UniRule"/>
</dbReference>
<proteinExistence type="evidence at transcript level"/>